<comment type="caution">
    <text evidence="1">The sequence shown here is derived from an EMBL/GenBank/DDBJ whole genome shotgun (WGS) entry which is preliminary data.</text>
</comment>
<keyword evidence="2" id="KW-1185">Reference proteome</keyword>
<accession>A0A9W4UAQ4</accession>
<name>A0A9W4UAQ4_9PLEO</name>
<dbReference type="AlphaFoldDB" id="A0A9W4UAQ4"/>
<evidence type="ECO:0000313" key="2">
    <source>
        <dbReference type="Proteomes" id="UP001152607"/>
    </source>
</evidence>
<proteinExistence type="predicted"/>
<dbReference type="Proteomes" id="UP001152607">
    <property type="component" value="Unassembled WGS sequence"/>
</dbReference>
<gene>
    <name evidence="1" type="ORF">PDIGIT_LOCUS4317</name>
</gene>
<reference evidence="1" key="1">
    <citation type="submission" date="2023-01" db="EMBL/GenBank/DDBJ databases">
        <authorList>
            <person name="Van Ghelder C."/>
            <person name="Rancurel C."/>
        </authorList>
    </citation>
    <scope>NUCLEOTIDE SEQUENCE</scope>
    <source>
        <strain evidence="1">CNCM I-4278</strain>
    </source>
</reference>
<protein>
    <submittedName>
        <fullName evidence="1">Uncharacterized protein</fullName>
    </submittedName>
</protein>
<evidence type="ECO:0000313" key="1">
    <source>
        <dbReference type="EMBL" id="CAI6330831.1"/>
    </source>
</evidence>
<organism evidence="1 2">
    <name type="scientific">Periconia digitata</name>
    <dbReference type="NCBI Taxonomy" id="1303443"/>
    <lineage>
        <taxon>Eukaryota</taxon>
        <taxon>Fungi</taxon>
        <taxon>Dikarya</taxon>
        <taxon>Ascomycota</taxon>
        <taxon>Pezizomycotina</taxon>
        <taxon>Dothideomycetes</taxon>
        <taxon>Pleosporomycetidae</taxon>
        <taxon>Pleosporales</taxon>
        <taxon>Massarineae</taxon>
        <taxon>Periconiaceae</taxon>
        <taxon>Periconia</taxon>
    </lineage>
</organism>
<sequence>MKLQRSHTTDSFREPIRSLKPVENAGQIAPRVTLLPAEKPQSHSLPRGINPFHRQVARVPLPNGVVSTSSTAQPLPATIRHPSRLTCGLPKRFLHTYLLTYPTATNFFLPLLATLDCLLSSSACCSGNHVAITRLFRICLSFKSCFRSTLGGTSPLSSLSESKGEIIRMRHRRRKEV</sequence>
<dbReference type="EMBL" id="CAOQHR010000002">
    <property type="protein sequence ID" value="CAI6330831.1"/>
    <property type="molecule type" value="Genomic_DNA"/>
</dbReference>